<evidence type="ECO:0000259" key="1">
    <source>
        <dbReference type="PROSITE" id="PS51502"/>
    </source>
</evidence>
<dbReference type="STRING" id="1123269.NX02_03555"/>
<evidence type="ECO:0000313" key="2">
    <source>
        <dbReference type="EMBL" id="AHE52465.1"/>
    </source>
</evidence>
<dbReference type="InterPro" id="IPR013097">
    <property type="entry name" value="Dabb"/>
</dbReference>
<dbReference type="Gene3D" id="3.30.70.100">
    <property type="match status" value="1"/>
</dbReference>
<reference evidence="2 3" key="1">
    <citation type="submission" date="2013-07" db="EMBL/GenBank/DDBJ databases">
        <title>Completed genome of Sphingomonas sanxanigenens NX02.</title>
        <authorList>
            <person name="Ma T."/>
            <person name="Huang H."/>
            <person name="Wu M."/>
            <person name="Li X."/>
            <person name="Li G."/>
        </authorList>
    </citation>
    <scope>NUCLEOTIDE SEQUENCE [LARGE SCALE GENOMIC DNA]</scope>
    <source>
        <strain evidence="2 3">NX02</strain>
    </source>
</reference>
<dbReference type="HOGENOM" id="CLU_080664_5_0_5"/>
<dbReference type="SMART" id="SM00886">
    <property type="entry name" value="Dabb"/>
    <property type="match status" value="1"/>
</dbReference>
<feature type="domain" description="Stress-response A/B barrel" evidence="1">
    <location>
        <begin position="24"/>
        <end position="120"/>
    </location>
</feature>
<name>W0A9Y1_9SPHN</name>
<dbReference type="Pfam" id="PF07876">
    <property type="entry name" value="Dabb"/>
    <property type="match status" value="1"/>
</dbReference>
<protein>
    <recommendedName>
        <fullName evidence="1">Stress-response A/B barrel domain-containing protein</fullName>
    </recommendedName>
</protein>
<sequence length="123" mass="13302">MAIGGAGAALGPTTASAAPPTAALVHHVFFWLKNPGAAADRAQLIAGLETLRAIPVIRTLLIGTPAPTENRDVVDASYDVSELMYFDNAADQKTYQDHEIHQAFVKNCSHLWQRVVVYDMQTV</sequence>
<dbReference type="eggNOG" id="ENOG5031482">
    <property type="taxonomic scope" value="Bacteria"/>
</dbReference>
<dbReference type="PROSITE" id="PS51502">
    <property type="entry name" value="S_R_A_B_BARREL"/>
    <property type="match status" value="1"/>
</dbReference>
<dbReference type="KEGG" id="ssan:NX02_03555"/>
<organism evidence="2 3">
    <name type="scientific">Sphingomonas sanxanigenens DSM 19645 = NX02</name>
    <dbReference type="NCBI Taxonomy" id="1123269"/>
    <lineage>
        <taxon>Bacteria</taxon>
        <taxon>Pseudomonadati</taxon>
        <taxon>Pseudomonadota</taxon>
        <taxon>Alphaproteobacteria</taxon>
        <taxon>Sphingomonadales</taxon>
        <taxon>Sphingomonadaceae</taxon>
        <taxon>Sphingomonas</taxon>
    </lineage>
</organism>
<evidence type="ECO:0000313" key="3">
    <source>
        <dbReference type="Proteomes" id="UP000018851"/>
    </source>
</evidence>
<keyword evidence="3" id="KW-1185">Reference proteome</keyword>
<dbReference type="InterPro" id="IPR011008">
    <property type="entry name" value="Dimeric_a/b-barrel"/>
</dbReference>
<gene>
    <name evidence="2" type="ORF">NX02_03555</name>
</gene>
<dbReference type="SUPFAM" id="SSF54909">
    <property type="entry name" value="Dimeric alpha+beta barrel"/>
    <property type="match status" value="1"/>
</dbReference>
<dbReference type="AlphaFoldDB" id="W0A9Y1"/>
<dbReference type="EMBL" id="CP006644">
    <property type="protein sequence ID" value="AHE52465.1"/>
    <property type="molecule type" value="Genomic_DNA"/>
</dbReference>
<proteinExistence type="predicted"/>
<dbReference type="Proteomes" id="UP000018851">
    <property type="component" value="Chromosome"/>
</dbReference>
<dbReference type="PATRIC" id="fig|1123269.5.peg.696"/>
<accession>W0A9Y1</accession>